<evidence type="ECO:0000256" key="1">
    <source>
        <dbReference type="SAM" id="Phobius"/>
    </source>
</evidence>
<gene>
    <name evidence="2" type="ORF">HA299_02280</name>
</gene>
<keyword evidence="1" id="KW-1133">Transmembrane helix</keyword>
<dbReference type="RefSeq" id="WP_042685292.1">
    <property type="nucleotide sequence ID" value="NZ_DUIH01000009.1"/>
</dbReference>
<dbReference type="Proteomes" id="UP000600363">
    <property type="component" value="Unassembled WGS sequence"/>
</dbReference>
<dbReference type="EMBL" id="DUIH01000009">
    <property type="protein sequence ID" value="HIH69439.1"/>
    <property type="molecule type" value="Genomic_DNA"/>
</dbReference>
<organism evidence="2 3">
    <name type="scientific">Methermicoccus shengliensis</name>
    <dbReference type="NCBI Taxonomy" id="660064"/>
    <lineage>
        <taxon>Archaea</taxon>
        <taxon>Methanobacteriati</taxon>
        <taxon>Methanobacteriota</taxon>
        <taxon>Stenosarchaea group</taxon>
        <taxon>Methanomicrobia</taxon>
        <taxon>Methanosarcinales</taxon>
        <taxon>Methermicoccaceae</taxon>
        <taxon>Methermicoccus</taxon>
    </lineage>
</organism>
<proteinExistence type="predicted"/>
<feature type="transmembrane region" description="Helical" evidence="1">
    <location>
        <begin position="6"/>
        <end position="27"/>
    </location>
</feature>
<protein>
    <submittedName>
        <fullName evidence="2">Uncharacterized protein</fullName>
    </submittedName>
</protein>
<comment type="caution">
    <text evidence="2">The sequence shown here is derived from an EMBL/GenBank/DDBJ whole genome shotgun (WGS) entry which is preliminary data.</text>
</comment>
<name>A0A832VZC4_9EURY</name>
<keyword evidence="1" id="KW-0472">Membrane</keyword>
<accession>A0A832VZC4</accession>
<dbReference type="AlphaFoldDB" id="A0A832VZC4"/>
<evidence type="ECO:0000313" key="2">
    <source>
        <dbReference type="EMBL" id="HIH69439.1"/>
    </source>
</evidence>
<sequence>MNTRLASYFMVAIMVISTLWVIGIGLLDSSKGPVDTQPTPTEEGTFNVPGRLVYASFDSLEHCLNITPSGVVRAVFLDPSRAEGTPLGTYLSTQLSQLYPYPLYFSNVQRAYIAQYGNGSSLEMHYIRPKTFSFNYLNASTYKRYTVIERINPAGYTVLGDPIVYSPERELVNATIDRLSDHNDTALGQYAELFEVTWDTAQDAMQVVGVAPDGTIYYMGLHPNGTLSERWTFYLEPSESLLDSLTSRVQSGMASGNFTVYTMESTQLEGRDVVVVSIDAVDPELLLTEPLV</sequence>
<evidence type="ECO:0000313" key="3">
    <source>
        <dbReference type="Proteomes" id="UP000600363"/>
    </source>
</evidence>
<reference evidence="2" key="1">
    <citation type="journal article" date="2020" name="bioRxiv">
        <title>A rank-normalized archaeal taxonomy based on genome phylogeny resolves widespread incomplete and uneven classifications.</title>
        <authorList>
            <person name="Rinke C."/>
            <person name="Chuvochina M."/>
            <person name="Mussig A.J."/>
            <person name="Chaumeil P.-A."/>
            <person name="Waite D.W."/>
            <person name="Whitman W.B."/>
            <person name="Parks D.H."/>
            <person name="Hugenholtz P."/>
        </authorList>
    </citation>
    <scope>NUCLEOTIDE SEQUENCE</scope>
    <source>
        <strain evidence="2">UBA12518</strain>
    </source>
</reference>
<keyword evidence="1" id="KW-0812">Transmembrane</keyword>